<dbReference type="GeneID" id="19405390"/>
<dbReference type="InterPro" id="IPR012341">
    <property type="entry name" value="6hp_glycosidase-like_sf"/>
</dbReference>
<keyword evidence="9" id="KW-1185">Reference proteome</keyword>
<dbReference type="GO" id="GO:0005509">
    <property type="term" value="F:calcium ion binding"/>
    <property type="evidence" value="ECO:0007669"/>
    <property type="project" value="InterPro"/>
</dbReference>
<dbReference type="InterPro" id="IPR001382">
    <property type="entry name" value="Glyco_hydro_47"/>
</dbReference>
<evidence type="ECO:0000256" key="2">
    <source>
        <dbReference type="ARBA" id="ARBA00004922"/>
    </source>
</evidence>
<dbReference type="eggNOG" id="KOG2431">
    <property type="taxonomic scope" value="Eukaryota"/>
</dbReference>
<dbReference type="PANTHER" id="PTHR11742:SF89">
    <property type="entry name" value="ALPHA-1,2-MANNOSIDASE"/>
    <property type="match status" value="1"/>
</dbReference>
<evidence type="ECO:0000256" key="5">
    <source>
        <dbReference type="ARBA" id="ARBA00023157"/>
    </source>
</evidence>
<evidence type="ECO:0000313" key="8">
    <source>
        <dbReference type="EMBL" id="EOA91951.1"/>
    </source>
</evidence>
<feature type="binding site" evidence="6">
    <location>
        <position position="419"/>
    </location>
    <ligand>
        <name>Ca(2+)</name>
        <dbReference type="ChEBI" id="CHEBI:29108"/>
    </ligand>
</feature>
<keyword evidence="4 7" id="KW-0378">Hydrolase</keyword>
<dbReference type="GO" id="GO:0005975">
    <property type="term" value="P:carbohydrate metabolic process"/>
    <property type="evidence" value="ECO:0007669"/>
    <property type="project" value="InterPro"/>
</dbReference>
<feature type="non-terminal residue" evidence="8">
    <location>
        <position position="1"/>
    </location>
</feature>
<dbReference type="PRINTS" id="PR00747">
    <property type="entry name" value="GLYHDRLASE47"/>
</dbReference>
<comment type="similarity">
    <text evidence="3 7">Belongs to the glycosyl hydrolase 47 family.</text>
</comment>
<evidence type="ECO:0000313" key="9">
    <source>
        <dbReference type="Proteomes" id="UP000016935"/>
    </source>
</evidence>
<organism evidence="8 9">
    <name type="scientific">Exserohilum turcicum (strain 28A)</name>
    <name type="common">Northern leaf blight fungus</name>
    <name type="synonym">Setosphaeria turcica</name>
    <dbReference type="NCBI Taxonomy" id="671987"/>
    <lineage>
        <taxon>Eukaryota</taxon>
        <taxon>Fungi</taxon>
        <taxon>Dikarya</taxon>
        <taxon>Ascomycota</taxon>
        <taxon>Pezizomycotina</taxon>
        <taxon>Dothideomycetes</taxon>
        <taxon>Pleosporomycetidae</taxon>
        <taxon>Pleosporales</taxon>
        <taxon>Pleosporineae</taxon>
        <taxon>Pleosporaceae</taxon>
        <taxon>Exserohilum</taxon>
    </lineage>
</organism>
<dbReference type="EC" id="3.2.1.-" evidence="7"/>
<dbReference type="GO" id="GO:0036503">
    <property type="term" value="P:ERAD pathway"/>
    <property type="evidence" value="ECO:0007669"/>
    <property type="project" value="UniProtKB-ARBA"/>
</dbReference>
<dbReference type="GO" id="GO:0004571">
    <property type="term" value="F:mannosyl-oligosaccharide 1,2-alpha-mannosidase activity"/>
    <property type="evidence" value="ECO:0007669"/>
    <property type="project" value="InterPro"/>
</dbReference>
<dbReference type="InterPro" id="IPR036026">
    <property type="entry name" value="Seven-hairpin_glycosidases"/>
</dbReference>
<dbReference type="Gene3D" id="1.50.10.10">
    <property type="match status" value="1"/>
</dbReference>
<dbReference type="UniPathway" id="UPA00378"/>
<sequence length="424" mass="47222">TLETFRIMGLRKEFEEAITVITGTDFAPDERVTSLLQTTQLLSALLSAYDITTCKDARLLSKAMEVGDMLYTFFDTPNRLPVTRWNATKAANGEEQQVSQHATLADLTSYSLAFTRLSQLTRDMRFYDAVARTITILASQQSRTRIPGLWPADINLQNLDLTSSNTFNLHTTSHSAYAHSALMTRFLGTSSAASPYTTVSTNALDATIRHLLFRPITPTNASILMASTAYTTPKGHITRTHTIDASSCALGSTLALSAALTHNDTHLAYARLVTEGCIWTSLHAPPSPLGHINAMPESFSMLACSSAALKNSAQNCTFEPAVWPTQVYPGFEKVWDAKRTTVRPEMVMSLFALYRVTGEERWRDVAWEMWTSVERVVAARLEQLRDEEELRMTTQTLKFFYLLFGDPAMFSLDEWVFGSDGHAL</sequence>
<protein>
    <recommendedName>
        <fullName evidence="7">alpha-1,2-Mannosidase</fullName>
        <ecNumber evidence="7">3.2.1.-</ecNumber>
    </recommendedName>
</protein>
<dbReference type="InterPro" id="IPR050749">
    <property type="entry name" value="Glycosyl_Hydrolase_47"/>
</dbReference>
<dbReference type="OrthoDB" id="8118055at2759"/>
<accession>R0J5D0</accession>
<dbReference type="PANTHER" id="PTHR11742">
    <property type="entry name" value="MANNOSYL-OLIGOSACCHARIDE ALPHA-1,2-MANNOSIDASE-RELATED"/>
    <property type="match status" value="1"/>
</dbReference>
<reference evidence="8 9" key="2">
    <citation type="journal article" date="2013" name="PLoS Genet.">
        <title>Comparative genome structure, secondary metabolite, and effector coding capacity across Cochliobolus pathogens.</title>
        <authorList>
            <person name="Condon B.J."/>
            <person name="Leng Y."/>
            <person name="Wu D."/>
            <person name="Bushley K.E."/>
            <person name="Ohm R.A."/>
            <person name="Otillar R."/>
            <person name="Martin J."/>
            <person name="Schackwitz W."/>
            <person name="Grimwood J."/>
            <person name="MohdZainudin N."/>
            <person name="Xue C."/>
            <person name="Wang R."/>
            <person name="Manning V.A."/>
            <person name="Dhillon B."/>
            <person name="Tu Z.J."/>
            <person name="Steffenson B.J."/>
            <person name="Salamov A."/>
            <person name="Sun H."/>
            <person name="Lowry S."/>
            <person name="LaButti K."/>
            <person name="Han J."/>
            <person name="Copeland A."/>
            <person name="Lindquist E."/>
            <person name="Barry K."/>
            <person name="Schmutz J."/>
            <person name="Baker S.E."/>
            <person name="Ciuffetti L.M."/>
            <person name="Grigoriev I.V."/>
            <person name="Zhong S."/>
            <person name="Turgeon B.G."/>
        </authorList>
    </citation>
    <scope>NUCLEOTIDE SEQUENCE [LARGE SCALE GENOMIC DNA]</scope>
    <source>
        <strain evidence="9">28A</strain>
    </source>
</reference>
<evidence type="ECO:0000256" key="3">
    <source>
        <dbReference type="ARBA" id="ARBA00007658"/>
    </source>
</evidence>
<dbReference type="RefSeq" id="XP_008020333.1">
    <property type="nucleotide sequence ID" value="XM_008022142.1"/>
</dbReference>
<dbReference type="AlphaFoldDB" id="R0J5D0"/>
<dbReference type="SUPFAM" id="SSF48225">
    <property type="entry name" value="Seven-hairpin glycosidases"/>
    <property type="match status" value="1"/>
</dbReference>
<gene>
    <name evidence="8" type="ORF">SETTUDRAFT_74773</name>
</gene>
<comment type="pathway">
    <text evidence="2">Protein modification; protein glycosylation.</text>
</comment>
<keyword evidence="6" id="KW-0479">Metal-binding</keyword>
<keyword evidence="6" id="KW-0106">Calcium</keyword>
<evidence type="ECO:0000256" key="6">
    <source>
        <dbReference type="PIRSR" id="PIRSR601382-2"/>
    </source>
</evidence>
<dbReference type="EMBL" id="KB908481">
    <property type="protein sequence ID" value="EOA91951.1"/>
    <property type="molecule type" value="Genomic_DNA"/>
</dbReference>
<proteinExistence type="inferred from homology"/>
<dbReference type="HOGENOM" id="CLU_003818_0_1_1"/>
<dbReference type="Proteomes" id="UP000016935">
    <property type="component" value="Unassembled WGS sequence"/>
</dbReference>
<name>R0J5D0_EXST2</name>
<evidence type="ECO:0000256" key="1">
    <source>
        <dbReference type="ARBA" id="ARBA00001913"/>
    </source>
</evidence>
<keyword evidence="5" id="KW-1015">Disulfide bond</keyword>
<feature type="non-terminal residue" evidence="8">
    <location>
        <position position="424"/>
    </location>
</feature>
<comment type="cofactor">
    <cofactor evidence="1 6">
        <name>Ca(2+)</name>
        <dbReference type="ChEBI" id="CHEBI:29108"/>
    </cofactor>
</comment>
<dbReference type="Pfam" id="PF01532">
    <property type="entry name" value="Glyco_hydro_47"/>
    <property type="match status" value="1"/>
</dbReference>
<dbReference type="GO" id="GO:0005783">
    <property type="term" value="C:endoplasmic reticulum"/>
    <property type="evidence" value="ECO:0007669"/>
    <property type="project" value="TreeGrafter"/>
</dbReference>
<evidence type="ECO:0000256" key="7">
    <source>
        <dbReference type="RuleBase" id="RU361193"/>
    </source>
</evidence>
<reference evidence="8 9" key="1">
    <citation type="journal article" date="2012" name="PLoS Pathog.">
        <title>Diverse lifestyles and strategies of plant pathogenesis encoded in the genomes of eighteen Dothideomycetes fungi.</title>
        <authorList>
            <person name="Ohm R.A."/>
            <person name="Feau N."/>
            <person name="Henrissat B."/>
            <person name="Schoch C.L."/>
            <person name="Horwitz B.A."/>
            <person name="Barry K.W."/>
            <person name="Condon B.J."/>
            <person name="Copeland A.C."/>
            <person name="Dhillon B."/>
            <person name="Glaser F."/>
            <person name="Hesse C.N."/>
            <person name="Kosti I."/>
            <person name="LaButti K."/>
            <person name="Lindquist E.A."/>
            <person name="Lucas S."/>
            <person name="Salamov A.A."/>
            <person name="Bradshaw R.E."/>
            <person name="Ciuffetti L."/>
            <person name="Hamelin R.C."/>
            <person name="Kema G.H.J."/>
            <person name="Lawrence C."/>
            <person name="Scott J.A."/>
            <person name="Spatafora J.W."/>
            <person name="Turgeon B.G."/>
            <person name="de Wit P.J.G.M."/>
            <person name="Zhong S."/>
            <person name="Goodwin S.B."/>
            <person name="Grigoriev I.V."/>
        </authorList>
    </citation>
    <scope>NUCLEOTIDE SEQUENCE [LARGE SCALE GENOMIC DNA]</scope>
    <source>
        <strain evidence="9">28A</strain>
    </source>
</reference>
<keyword evidence="7" id="KW-0326">Glycosidase</keyword>
<dbReference type="STRING" id="671987.R0J5D0"/>
<dbReference type="GO" id="GO:0016020">
    <property type="term" value="C:membrane"/>
    <property type="evidence" value="ECO:0007669"/>
    <property type="project" value="InterPro"/>
</dbReference>
<evidence type="ECO:0000256" key="4">
    <source>
        <dbReference type="ARBA" id="ARBA00022801"/>
    </source>
</evidence>